<comment type="caution">
    <text evidence="5">The sequence shown here is derived from an EMBL/GenBank/DDBJ whole genome shotgun (WGS) entry which is preliminary data.</text>
</comment>
<evidence type="ECO:0000313" key="6">
    <source>
        <dbReference type="Proteomes" id="UP001218188"/>
    </source>
</evidence>
<organism evidence="5 6">
    <name type="scientific">Mycena alexandri</name>
    <dbReference type="NCBI Taxonomy" id="1745969"/>
    <lineage>
        <taxon>Eukaryota</taxon>
        <taxon>Fungi</taxon>
        <taxon>Dikarya</taxon>
        <taxon>Basidiomycota</taxon>
        <taxon>Agaricomycotina</taxon>
        <taxon>Agaricomycetes</taxon>
        <taxon>Agaricomycetidae</taxon>
        <taxon>Agaricales</taxon>
        <taxon>Marasmiineae</taxon>
        <taxon>Mycenaceae</taxon>
        <taxon>Mycena</taxon>
    </lineage>
</organism>
<reference evidence="5" key="1">
    <citation type="submission" date="2023-03" db="EMBL/GenBank/DDBJ databases">
        <title>Massive genome expansion in bonnet fungi (Mycena s.s.) driven by repeated elements and novel gene families across ecological guilds.</title>
        <authorList>
            <consortium name="Lawrence Berkeley National Laboratory"/>
            <person name="Harder C.B."/>
            <person name="Miyauchi S."/>
            <person name="Viragh M."/>
            <person name="Kuo A."/>
            <person name="Thoen E."/>
            <person name="Andreopoulos B."/>
            <person name="Lu D."/>
            <person name="Skrede I."/>
            <person name="Drula E."/>
            <person name="Henrissat B."/>
            <person name="Morin E."/>
            <person name="Kohler A."/>
            <person name="Barry K."/>
            <person name="LaButti K."/>
            <person name="Morin E."/>
            <person name="Salamov A."/>
            <person name="Lipzen A."/>
            <person name="Mereny Z."/>
            <person name="Hegedus B."/>
            <person name="Baldrian P."/>
            <person name="Stursova M."/>
            <person name="Weitz H."/>
            <person name="Taylor A."/>
            <person name="Grigoriev I.V."/>
            <person name="Nagy L.G."/>
            <person name="Martin F."/>
            <person name="Kauserud H."/>
        </authorList>
    </citation>
    <scope>NUCLEOTIDE SEQUENCE</scope>
    <source>
        <strain evidence="5">CBHHK200</strain>
    </source>
</reference>
<name>A0AAD6S472_9AGAR</name>
<dbReference type="Gene3D" id="1.10.510.10">
    <property type="entry name" value="Transferase(Phosphotransferase) domain 1"/>
    <property type="match status" value="1"/>
</dbReference>
<accession>A0AAD6S472</accession>
<feature type="compositionally biased region" description="Basic and acidic residues" evidence="3">
    <location>
        <begin position="376"/>
        <end position="387"/>
    </location>
</feature>
<feature type="domain" description="Protein kinase" evidence="4">
    <location>
        <begin position="66"/>
        <end position="352"/>
    </location>
</feature>
<dbReference type="InterPro" id="IPR000719">
    <property type="entry name" value="Prot_kinase_dom"/>
</dbReference>
<dbReference type="GO" id="GO:0005524">
    <property type="term" value="F:ATP binding"/>
    <property type="evidence" value="ECO:0007669"/>
    <property type="project" value="UniProtKB-KW"/>
</dbReference>
<keyword evidence="1" id="KW-0547">Nucleotide-binding</keyword>
<dbReference type="GO" id="GO:0005737">
    <property type="term" value="C:cytoplasm"/>
    <property type="evidence" value="ECO:0007669"/>
    <property type="project" value="TreeGrafter"/>
</dbReference>
<gene>
    <name evidence="5" type="ORF">C8F04DRAFT_1403757</name>
</gene>
<feature type="region of interest" description="Disordered" evidence="3">
    <location>
        <begin position="340"/>
        <end position="387"/>
    </location>
</feature>
<evidence type="ECO:0000256" key="3">
    <source>
        <dbReference type="SAM" id="MobiDB-lite"/>
    </source>
</evidence>
<dbReference type="SUPFAM" id="SSF56112">
    <property type="entry name" value="Protein kinase-like (PK-like)"/>
    <property type="match status" value="1"/>
</dbReference>
<evidence type="ECO:0000256" key="1">
    <source>
        <dbReference type="ARBA" id="ARBA00022741"/>
    </source>
</evidence>
<sequence>MSVPYGLEAEQWNQLRERSKRLLPSERWWVNQQPFLLSRGYALRPRYHPDWIPTWELPGNEEIWPPRFEDSLSTVGRGNVLDATRIADNVKVVLKIVRKWSDELTLTRHFGQKIRDDNPHNRCVTLLDVIYLSEPEQDIIGIIVLPFLREFDDPPFEQIGEVREALDQFLQGMEYLHINRVAHRDLCHGNLMMDGSRVIPKGWHFTAPYTHTGTVVGIDSEPRHTVFPVEYFIIDFGLSSMFPAHMSIDDAREIGRYGQDKTVPELSDTVSYNPFKVDIYQLGNVIMKLIETYEGLEIFRELAELMTSQNPNQRPTASECVKFFRNLVLTMVDTTPVYHLSSSDSESDDGPLDSVSNEAPQSASEHDSGGSDLEERDSSLQERESSV</sequence>
<keyword evidence="5" id="KW-0808">Transferase</keyword>
<dbReference type="InterPro" id="IPR011009">
    <property type="entry name" value="Kinase-like_dom_sf"/>
</dbReference>
<dbReference type="Proteomes" id="UP001218188">
    <property type="component" value="Unassembled WGS sequence"/>
</dbReference>
<keyword evidence="5" id="KW-0418">Kinase</keyword>
<proteinExistence type="predicted"/>
<keyword evidence="2" id="KW-0067">ATP-binding</keyword>
<dbReference type="PROSITE" id="PS50011">
    <property type="entry name" value="PROTEIN_KINASE_DOM"/>
    <property type="match status" value="1"/>
</dbReference>
<evidence type="ECO:0000259" key="4">
    <source>
        <dbReference type="PROSITE" id="PS50011"/>
    </source>
</evidence>
<protein>
    <submittedName>
        <fullName evidence="5">Kinase-like domain-containing protein</fullName>
    </submittedName>
</protein>
<dbReference type="GO" id="GO:0004674">
    <property type="term" value="F:protein serine/threonine kinase activity"/>
    <property type="evidence" value="ECO:0007669"/>
    <property type="project" value="TreeGrafter"/>
</dbReference>
<keyword evidence="6" id="KW-1185">Reference proteome</keyword>
<dbReference type="PANTHER" id="PTHR24346:SF30">
    <property type="entry name" value="MATERNAL EMBRYONIC LEUCINE ZIPPER KINASE"/>
    <property type="match status" value="1"/>
</dbReference>
<dbReference type="EMBL" id="JARJCM010000269">
    <property type="protein sequence ID" value="KAJ7020252.1"/>
    <property type="molecule type" value="Genomic_DNA"/>
</dbReference>
<dbReference type="PANTHER" id="PTHR24346">
    <property type="entry name" value="MAP/MICROTUBULE AFFINITY-REGULATING KINASE"/>
    <property type="match status" value="1"/>
</dbReference>
<dbReference type="GO" id="GO:0035556">
    <property type="term" value="P:intracellular signal transduction"/>
    <property type="evidence" value="ECO:0007669"/>
    <property type="project" value="TreeGrafter"/>
</dbReference>
<dbReference type="Pfam" id="PF00069">
    <property type="entry name" value="Pkinase"/>
    <property type="match status" value="1"/>
</dbReference>
<dbReference type="SMART" id="SM00220">
    <property type="entry name" value="S_TKc"/>
    <property type="match status" value="1"/>
</dbReference>
<feature type="compositionally biased region" description="Polar residues" evidence="3">
    <location>
        <begin position="354"/>
        <end position="363"/>
    </location>
</feature>
<evidence type="ECO:0000313" key="5">
    <source>
        <dbReference type="EMBL" id="KAJ7020252.1"/>
    </source>
</evidence>
<evidence type="ECO:0000256" key="2">
    <source>
        <dbReference type="ARBA" id="ARBA00022840"/>
    </source>
</evidence>
<dbReference type="AlphaFoldDB" id="A0AAD6S472"/>